<comment type="caution">
    <text evidence="2">The sequence shown here is derived from an EMBL/GenBank/DDBJ whole genome shotgun (WGS) entry which is preliminary data.</text>
</comment>
<keyword evidence="1" id="KW-0732">Signal</keyword>
<keyword evidence="3" id="KW-1185">Reference proteome</keyword>
<proteinExistence type="predicted"/>
<organism evidence="2 3">
    <name type="scientific">Basidiobolus meristosporus CBS 931.73</name>
    <dbReference type="NCBI Taxonomy" id="1314790"/>
    <lineage>
        <taxon>Eukaryota</taxon>
        <taxon>Fungi</taxon>
        <taxon>Fungi incertae sedis</taxon>
        <taxon>Zoopagomycota</taxon>
        <taxon>Entomophthoromycotina</taxon>
        <taxon>Basidiobolomycetes</taxon>
        <taxon>Basidiobolales</taxon>
        <taxon>Basidiobolaceae</taxon>
        <taxon>Basidiobolus</taxon>
    </lineage>
</organism>
<accession>A0A1Y1X263</accession>
<dbReference type="InParanoid" id="A0A1Y1X263"/>
<dbReference type="EMBL" id="MCFE01000764">
    <property type="protein sequence ID" value="ORX79873.1"/>
    <property type="molecule type" value="Genomic_DNA"/>
</dbReference>
<protein>
    <submittedName>
        <fullName evidence="2">Uncharacterized protein</fullName>
    </submittedName>
</protein>
<feature type="chain" id="PRO_5012553429" evidence="1">
    <location>
        <begin position="22"/>
        <end position="148"/>
    </location>
</feature>
<dbReference type="Proteomes" id="UP000193498">
    <property type="component" value="Unassembled WGS sequence"/>
</dbReference>
<evidence type="ECO:0000313" key="3">
    <source>
        <dbReference type="Proteomes" id="UP000193498"/>
    </source>
</evidence>
<feature type="signal peptide" evidence="1">
    <location>
        <begin position="1"/>
        <end position="21"/>
    </location>
</feature>
<sequence length="148" mass="16273">MKTFLGCMLALVSMEMSTSLATSSLCRGWSVSPLQHTADQSGAFVANEPVAVKWNALNSQIEYIQDIGLFSARSKEFLHTQYRSYPGINAAEGRLAFTLSVPLCLQREGEYYLSVYGSTPGNDDDCSLETLPFKLLPDPNADYSICDL</sequence>
<dbReference type="AlphaFoldDB" id="A0A1Y1X263"/>
<gene>
    <name evidence="2" type="ORF">K493DRAFT_320988</name>
</gene>
<evidence type="ECO:0000256" key="1">
    <source>
        <dbReference type="SAM" id="SignalP"/>
    </source>
</evidence>
<name>A0A1Y1X263_9FUNG</name>
<reference evidence="2 3" key="1">
    <citation type="submission" date="2016-07" db="EMBL/GenBank/DDBJ databases">
        <title>Pervasive Adenine N6-methylation of Active Genes in Fungi.</title>
        <authorList>
            <consortium name="DOE Joint Genome Institute"/>
            <person name="Mondo S.J."/>
            <person name="Dannebaum R.O."/>
            <person name="Kuo R.C."/>
            <person name="Labutti K."/>
            <person name="Haridas S."/>
            <person name="Kuo A."/>
            <person name="Salamov A."/>
            <person name="Ahrendt S.R."/>
            <person name="Lipzen A."/>
            <person name="Sullivan W."/>
            <person name="Andreopoulos W.B."/>
            <person name="Clum A."/>
            <person name="Lindquist E."/>
            <person name="Daum C."/>
            <person name="Ramamoorthy G.K."/>
            <person name="Gryganskyi A."/>
            <person name="Culley D."/>
            <person name="Magnuson J.K."/>
            <person name="James T.Y."/>
            <person name="O'Malley M.A."/>
            <person name="Stajich J.E."/>
            <person name="Spatafora J.W."/>
            <person name="Visel A."/>
            <person name="Grigoriev I.V."/>
        </authorList>
    </citation>
    <scope>NUCLEOTIDE SEQUENCE [LARGE SCALE GENOMIC DNA]</scope>
    <source>
        <strain evidence="2 3">CBS 931.73</strain>
    </source>
</reference>
<evidence type="ECO:0000313" key="2">
    <source>
        <dbReference type="EMBL" id="ORX79873.1"/>
    </source>
</evidence>